<evidence type="ECO:0000256" key="1">
    <source>
        <dbReference type="ARBA" id="ARBA00004571"/>
    </source>
</evidence>
<proteinExistence type="inferred from homology"/>
<dbReference type="InterPro" id="IPR012910">
    <property type="entry name" value="Plug_dom"/>
</dbReference>
<feature type="chain" id="PRO_5046273136" evidence="9">
    <location>
        <begin position="20"/>
        <end position="1014"/>
    </location>
</feature>
<dbReference type="PROSITE" id="PS52016">
    <property type="entry name" value="TONB_DEPENDENT_REC_3"/>
    <property type="match status" value="1"/>
</dbReference>
<organism evidence="11 12">
    <name type="scientific">Flavivirga jejuensis</name>
    <dbReference type="NCBI Taxonomy" id="870487"/>
    <lineage>
        <taxon>Bacteria</taxon>
        <taxon>Pseudomonadati</taxon>
        <taxon>Bacteroidota</taxon>
        <taxon>Flavobacteriia</taxon>
        <taxon>Flavobacteriales</taxon>
        <taxon>Flavobacteriaceae</taxon>
        <taxon>Flavivirga</taxon>
    </lineage>
</organism>
<comment type="similarity">
    <text evidence="8">Belongs to the TonB-dependent receptor family.</text>
</comment>
<evidence type="ECO:0000256" key="6">
    <source>
        <dbReference type="ARBA" id="ARBA00023136"/>
    </source>
</evidence>
<dbReference type="SUPFAM" id="SSF49464">
    <property type="entry name" value="Carboxypeptidase regulatory domain-like"/>
    <property type="match status" value="1"/>
</dbReference>
<dbReference type="Proteomes" id="UP001176806">
    <property type="component" value="Unassembled WGS sequence"/>
</dbReference>
<feature type="signal peptide" evidence="9">
    <location>
        <begin position="1"/>
        <end position="19"/>
    </location>
</feature>
<dbReference type="InterPro" id="IPR039426">
    <property type="entry name" value="TonB-dep_rcpt-like"/>
</dbReference>
<dbReference type="InterPro" id="IPR036942">
    <property type="entry name" value="Beta-barrel_TonB_sf"/>
</dbReference>
<dbReference type="PANTHER" id="PTHR30069:SF29">
    <property type="entry name" value="HEMOGLOBIN AND HEMOGLOBIN-HAPTOGLOBIN-BINDING PROTEIN 1-RELATED"/>
    <property type="match status" value="1"/>
</dbReference>
<accession>A0ABT8WR41</accession>
<evidence type="ECO:0000256" key="7">
    <source>
        <dbReference type="ARBA" id="ARBA00023237"/>
    </source>
</evidence>
<evidence type="ECO:0000256" key="4">
    <source>
        <dbReference type="ARBA" id="ARBA00022692"/>
    </source>
</evidence>
<dbReference type="SUPFAM" id="SSF56935">
    <property type="entry name" value="Porins"/>
    <property type="match status" value="1"/>
</dbReference>
<reference evidence="11" key="1">
    <citation type="submission" date="2023-07" db="EMBL/GenBank/DDBJ databases">
        <title>Two novel species in the genus Flavivirga.</title>
        <authorList>
            <person name="Kwon K."/>
        </authorList>
    </citation>
    <scope>NUCLEOTIDE SEQUENCE</scope>
    <source>
        <strain evidence="11">KACC 14158</strain>
    </source>
</reference>
<evidence type="ECO:0000256" key="3">
    <source>
        <dbReference type="ARBA" id="ARBA00022452"/>
    </source>
</evidence>
<keyword evidence="2 8" id="KW-0813">Transport</keyword>
<keyword evidence="12" id="KW-1185">Reference proteome</keyword>
<dbReference type="InterPro" id="IPR037066">
    <property type="entry name" value="Plug_dom_sf"/>
</dbReference>
<dbReference type="InterPro" id="IPR008969">
    <property type="entry name" value="CarboxyPept-like_regulatory"/>
</dbReference>
<dbReference type="Pfam" id="PF07715">
    <property type="entry name" value="Plug"/>
    <property type="match status" value="1"/>
</dbReference>
<dbReference type="NCBIfam" id="TIGR04057">
    <property type="entry name" value="SusC_RagA_signa"/>
    <property type="match status" value="1"/>
</dbReference>
<evidence type="ECO:0000313" key="11">
    <source>
        <dbReference type="EMBL" id="MDO5975372.1"/>
    </source>
</evidence>
<dbReference type="Pfam" id="PF13715">
    <property type="entry name" value="CarbopepD_reg_2"/>
    <property type="match status" value="1"/>
</dbReference>
<evidence type="ECO:0000259" key="10">
    <source>
        <dbReference type="Pfam" id="PF07715"/>
    </source>
</evidence>
<feature type="domain" description="TonB-dependent receptor plug" evidence="10">
    <location>
        <begin position="113"/>
        <end position="217"/>
    </location>
</feature>
<protein>
    <submittedName>
        <fullName evidence="11">TonB-dependent receptor</fullName>
    </submittedName>
</protein>
<keyword evidence="7 8" id="KW-0998">Cell outer membrane</keyword>
<keyword evidence="6 8" id="KW-0472">Membrane</keyword>
<comment type="subcellular location">
    <subcellularLocation>
        <location evidence="1 8">Cell outer membrane</location>
        <topology evidence="1 8">Multi-pass membrane protein</topology>
    </subcellularLocation>
</comment>
<keyword evidence="5 9" id="KW-0732">Signal</keyword>
<dbReference type="Gene3D" id="2.170.130.10">
    <property type="entry name" value="TonB-dependent receptor, plug domain"/>
    <property type="match status" value="1"/>
</dbReference>
<evidence type="ECO:0000313" key="12">
    <source>
        <dbReference type="Proteomes" id="UP001176806"/>
    </source>
</evidence>
<dbReference type="RefSeq" id="WP_303302568.1">
    <property type="nucleotide sequence ID" value="NZ_BAABDA010000055.1"/>
</dbReference>
<evidence type="ECO:0000256" key="2">
    <source>
        <dbReference type="ARBA" id="ARBA00022448"/>
    </source>
</evidence>
<evidence type="ECO:0000256" key="5">
    <source>
        <dbReference type="ARBA" id="ARBA00022729"/>
    </source>
</evidence>
<dbReference type="InterPro" id="IPR023996">
    <property type="entry name" value="TonB-dep_OMP_SusC/RagA"/>
</dbReference>
<dbReference type="InterPro" id="IPR023997">
    <property type="entry name" value="TonB-dep_OMP_SusC/RagA_CS"/>
</dbReference>
<evidence type="ECO:0000256" key="9">
    <source>
        <dbReference type="SAM" id="SignalP"/>
    </source>
</evidence>
<gene>
    <name evidence="11" type="ORF">Q4Q40_14340</name>
</gene>
<dbReference type="PANTHER" id="PTHR30069">
    <property type="entry name" value="TONB-DEPENDENT OUTER MEMBRANE RECEPTOR"/>
    <property type="match status" value="1"/>
</dbReference>
<keyword evidence="4 8" id="KW-0812">Transmembrane</keyword>
<evidence type="ECO:0000256" key="8">
    <source>
        <dbReference type="PROSITE-ProRule" id="PRU01360"/>
    </source>
</evidence>
<dbReference type="EMBL" id="JAUOEL010000005">
    <property type="protein sequence ID" value="MDO5975372.1"/>
    <property type="molecule type" value="Genomic_DNA"/>
</dbReference>
<keyword evidence="11" id="KW-0675">Receptor</keyword>
<dbReference type="Gene3D" id="2.60.40.1120">
    <property type="entry name" value="Carboxypeptidase-like, regulatory domain"/>
    <property type="match status" value="1"/>
</dbReference>
<sequence length="1014" mass="110994">MRRTLFKILTLFFFTYSGAQNIDISGNVQDNTGFPIPGVNVLVKNTAKGAVTDFDGNFTITNIEIGTTLSFSYIGYITKEFVITDNSKLTIQLEEDLAQLDEVVVIGYGTQTKKEITGAVSVLGAETIEALKPTRIEQALQGQVAGVNITSQSGSPGGGATISIRGVSTNGDSRPLILVDGNVIEDLSVINPSDIESMNILKDATAGIYGVRAANGVILITTKKGRQNMPLTVEYNAYGGFQQTTRKIPVLNATEYAVVINEAFASGGGQPPFGDLAILGQGTDWQDEVFENAAIQNHSILLKGGGEKSSYSYSGSFLTQDGIVGGNKSNFTRFTNAATYNLDFLENFKLTSGLTLMRTNKRNLLENDLGSVLFNALNMDPTKRVRDETGAFTIAEGLGNEVINPIAQMANTYDRGKVMKLSGNAGLSYNFLEHFTVQSNIQFNYSEVTSKIFRPTVNYGSGKVFNKDRSEISERLDYFRDYTFDAFIKYENKFNDIHNVNVLLGTSVFKTTGEYTGFDGFDITDNNIINASIEQASDVRNINAGNMGRNDTFDSRLLSYFARVQYDYKGKYLVSAVVRRDGSTKFAPKNRFGFFPSGSIGWVASDEDFLSDSNVFDLLKFRASYGVLGNDRIPDYKYISLNDGQAAYTFNNNDSEAIGLSIGGLANPEIKWEKQKTLDIGLDARILNNKVDITVDYFNKRTEDLLVQPQVSGILGASAPGSASPFVNAGIVENTGLEFAIGYSDNFNDNFKFSIRYNVTTLDNEVISVSNDGGFVEGGDFGVGQEFPPSRMEAGFPIGFFYGLQTDGIIQNQDEFNNATPTATNPPQIGDLRFVDQNGDNIIDSDDRINLGDPIPDATMGINISLDYKNFDFATYAFASIGNDIVRNYERNQNLVNKPTYFLDRWNGEGTTNTTPRVTTAATSNTLFSDYFVEDGSFVRLQNVQLGYSFSNKALEDSKISKLRLYISASNLVTLTEYRGYDPAASSGDPIGGGIDQGFYPSASTFLLGLNLKF</sequence>
<dbReference type="NCBIfam" id="TIGR04056">
    <property type="entry name" value="OMP_RagA_SusC"/>
    <property type="match status" value="1"/>
</dbReference>
<comment type="caution">
    <text evidence="11">The sequence shown here is derived from an EMBL/GenBank/DDBJ whole genome shotgun (WGS) entry which is preliminary data.</text>
</comment>
<dbReference type="Gene3D" id="2.40.170.20">
    <property type="entry name" value="TonB-dependent receptor, beta-barrel domain"/>
    <property type="match status" value="1"/>
</dbReference>
<keyword evidence="3 8" id="KW-1134">Transmembrane beta strand</keyword>
<name>A0ABT8WR41_9FLAO</name>